<protein>
    <submittedName>
        <fullName evidence="3">Helix-turn-helix transcriptional regulator</fullName>
    </submittedName>
</protein>
<dbReference type="NCBIfam" id="TIGR01439">
    <property type="entry name" value="lp_hng_hel_AbrB"/>
    <property type="match status" value="1"/>
</dbReference>
<dbReference type="Gene3D" id="2.10.260.10">
    <property type="match status" value="1"/>
</dbReference>
<evidence type="ECO:0000313" key="4">
    <source>
        <dbReference type="Proteomes" id="UP000321363"/>
    </source>
</evidence>
<dbReference type="Pfam" id="PF04014">
    <property type="entry name" value="MazE_antitoxin"/>
    <property type="match status" value="1"/>
</dbReference>
<dbReference type="OrthoDB" id="9812495at2"/>
<keyword evidence="4" id="KW-1185">Reference proteome</keyword>
<keyword evidence="1" id="KW-0238">DNA-binding</keyword>
<dbReference type="SMART" id="SM00530">
    <property type="entry name" value="HTH_XRE"/>
    <property type="match status" value="1"/>
</dbReference>
<name>A0A5C6VWS4_9BACI</name>
<dbReference type="PANTHER" id="PTHR46558:SF4">
    <property type="entry name" value="DNA-BIDING PHAGE PROTEIN"/>
    <property type="match status" value="1"/>
</dbReference>
<dbReference type="EMBL" id="VOQF01000008">
    <property type="protein sequence ID" value="TXC89897.1"/>
    <property type="molecule type" value="Genomic_DNA"/>
</dbReference>
<dbReference type="SMART" id="SM00966">
    <property type="entry name" value="SpoVT_AbrB"/>
    <property type="match status" value="1"/>
</dbReference>
<reference evidence="3 4" key="1">
    <citation type="journal article" date="2005" name="Int. J. Syst. Evol. Microbiol.">
        <title>Bacillus litoralis sp. nov., isolated from a tidal flat of the Yellow Sea in Korea.</title>
        <authorList>
            <person name="Yoon J.H."/>
            <person name="Oh T.K."/>
        </authorList>
    </citation>
    <scope>NUCLEOTIDE SEQUENCE [LARGE SCALE GENOMIC DNA]</scope>
    <source>
        <strain evidence="3 4">SW-211</strain>
    </source>
</reference>
<dbReference type="PANTHER" id="PTHR46558">
    <property type="entry name" value="TRACRIPTIONAL REGULATORY PROTEIN-RELATED-RELATED"/>
    <property type="match status" value="1"/>
</dbReference>
<organism evidence="3 4">
    <name type="scientific">Metabacillus litoralis</name>
    <dbReference type="NCBI Taxonomy" id="152268"/>
    <lineage>
        <taxon>Bacteria</taxon>
        <taxon>Bacillati</taxon>
        <taxon>Bacillota</taxon>
        <taxon>Bacilli</taxon>
        <taxon>Bacillales</taxon>
        <taxon>Bacillaceae</taxon>
        <taxon>Metabacillus</taxon>
    </lineage>
</organism>
<comment type="caution">
    <text evidence="3">The sequence shown here is derived from an EMBL/GenBank/DDBJ whole genome shotgun (WGS) entry which is preliminary data.</text>
</comment>
<evidence type="ECO:0000259" key="2">
    <source>
        <dbReference type="PROSITE" id="PS50943"/>
    </source>
</evidence>
<dbReference type="Gene3D" id="1.10.260.40">
    <property type="entry name" value="lambda repressor-like DNA-binding domains"/>
    <property type="match status" value="1"/>
</dbReference>
<dbReference type="InterPro" id="IPR037914">
    <property type="entry name" value="SpoVT-AbrB_sf"/>
</dbReference>
<dbReference type="SUPFAM" id="SSF47413">
    <property type="entry name" value="lambda repressor-like DNA-binding domains"/>
    <property type="match status" value="1"/>
</dbReference>
<dbReference type="Proteomes" id="UP000321363">
    <property type="component" value="Unassembled WGS sequence"/>
</dbReference>
<dbReference type="InterPro" id="IPR010982">
    <property type="entry name" value="Lambda_DNA-bd_dom_sf"/>
</dbReference>
<dbReference type="SUPFAM" id="SSF89447">
    <property type="entry name" value="AbrB/MazE/MraZ-like"/>
    <property type="match status" value="1"/>
</dbReference>
<dbReference type="Pfam" id="PF01381">
    <property type="entry name" value="HTH_3"/>
    <property type="match status" value="1"/>
</dbReference>
<evidence type="ECO:0000313" key="3">
    <source>
        <dbReference type="EMBL" id="TXC89897.1"/>
    </source>
</evidence>
<proteinExistence type="predicted"/>
<feature type="domain" description="HTH cro/C1-type" evidence="2">
    <location>
        <begin position="6"/>
        <end position="60"/>
    </location>
</feature>
<dbReference type="AlphaFoldDB" id="A0A5C6VWS4"/>
<evidence type="ECO:0000256" key="1">
    <source>
        <dbReference type="ARBA" id="ARBA00023125"/>
    </source>
</evidence>
<dbReference type="InterPro" id="IPR001387">
    <property type="entry name" value="Cro/C1-type_HTH"/>
</dbReference>
<sequence length="146" mass="16439">MIGMNIRVLRKRYKMSQEVVAEKLNVSRQTVAKWENDEVLPDIHKCKVLAGIFEVTLDQLSGDLSEAEIEQIAPKGKQFFGVVKVGERGQIVIPKQAREMYQIQAGDKLVVLGEDATKGMAILKSDSFLEFADMIRRAELAEEESE</sequence>
<dbReference type="PROSITE" id="PS50943">
    <property type="entry name" value="HTH_CROC1"/>
    <property type="match status" value="1"/>
</dbReference>
<dbReference type="GO" id="GO:0003677">
    <property type="term" value="F:DNA binding"/>
    <property type="evidence" value="ECO:0007669"/>
    <property type="project" value="UniProtKB-KW"/>
</dbReference>
<dbReference type="CDD" id="cd00093">
    <property type="entry name" value="HTH_XRE"/>
    <property type="match status" value="1"/>
</dbReference>
<gene>
    <name evidence="3" type="ORF">FS935_16085</name>
</gene>
<accession>A0A5C6VWS4</accession>
<dbReference type="InterPro" id="IPR007159">
    <property type="entry name" value="SpoVT-AbrB_dom"/>
</dbReference>